<sequence length="147" mass="16891">MDNLLVRRVLATLVDIGIVSIPTLIFAAVGHLLKEIPQVNSFLGQFDFLVQISTLYIIFYAIYDYGYMRKFRTTIGKNKFRIHIETDRGKRRISQRRQLIRSCSKSISLFAIYSIPAVLSLLLMTNDYSTSIHDKIVRTGVWENSDG</sequence>
<dbReference type="RefSeq" id="WP_078711789.1">
    <property type="nucleotide sequence ID" value="NZ_FUWY01000003.1"/>
</dbReference>
<feature type="transmembrane region" description="Helical" evidence="6">
    <location>
        <begin position="42"/>
        <end position="63"/>
    </location>
</feature>
<keyword evidence="4 6" id="KW-1133">Transmembrane helix</keyword>
<evidence type="ECO:0000313" key="9">
    <source>
        <dbReference type="Proteomes" id="UP000243297"/>
    </source>
</evidence>
<dbReference type="Proteomes" id="UP000243297">
    <property type="component" value="Unassembled WGS sequence"/>
</dbReference>
<organism evidence="8 9">
    <name type="scientific">Anaerorhabdus furcosa</name>
    <dbReference type="NCBI Taxonomy" id="118967"/>
    <lineage>
        <taxon>Bacteria</taxon>
        <taxon>Bacillati</taxon>
        <taxon>Bacillota</taxon>
        <taxon>Erysipelotrichia</taxon>
        <taxon>Erysipelotrichales</taxon>
        <taxon>Erysipelotrichaceae</taxon>
        <taxon>Anaerorhabdus</taxon>
    </lineage>
</organism>
<protein>
    <submittedName>
        <fullName evidence="8">RDD family protein</fullName>
    </submittedName>
</protein>
<gene>
    <name evidence="8" type="ORF">SAMN02745191_1388</name>
</gene>
<evidence type="ECO:0000256" key="1">
    <source>
        <dbReference type="ARBA" id="ARBA00004651"/>
    </source>
</evidence>
<evidence type="ECO:0000256" key="5">
    <source>
        <dbReference type="ARBA" id="ARBA00023136"/>
    </source>
</evidence>
<dbReference type="GO" id="GO:0005886">
    <property type="term" value="C:plasma membrane"/>
    <property type="evidence" value="ECO:0007669"/>
    <property type="project" value="UniProtKB-SubCell"/>
</dbReference>
<dbReference type="InterPro" id="IPR051791">
    <property type="entry name" value="Pra-immunoreactive"/>
</dbReference>
<dbReference type="AlphaFoldDB" id="A0A1T4MSM4"/>
<evidence type="ECO:0000256" key="6">
    <source>
        <dbReference type="SAM" id="Phobius"/>
    </source>
</evidence>
<dbReference type="PANTHER" id="PTHR36115">
    <property type="entry name" value="PROLINE-RICH ANTIGEN HOMOLOG-RELATED"/>
    <property type="match status" value="1"/>
</dbReference>
<name>A0A1T4MSM4_9FIRM</name>
<feature type="transmembrane region" description="Helical" evidence="6">
    <location>
        <begin position="106"/>
        <end position="124"/>
    </location>
</feature>
<dbReference type="Pfam" id="PF06271">
    <property type="entry name" value="RDD"/>
    <property type="match status" value="1"/>
</dbReference>
<reference evidence="9" key="1">
    <citation type="submission" date="2017-02" db="EMBL/GenBank/DDBJ databases">
        <authorList>
            <person name="Varghese N."/>
            <person name="Submissions S."/>
        </authorList>
    </citation>
    <scope>NUCLEOTIDE SEQUENCE [LARGE SCALE GENOMIC DNA]</scope>
    <source>
        <strain evidence="9">ATCC 25662</strain>
    </source>
</reference>
<dbReference type="STRING" id="118967.SAMN02745191_1388"/>
<dbReference type="EMBL" id="FUWY01000003">
    <property type="protein sequence ID" value="SJZ69901.1"/>
    <property type="molecule type" value="Genomic_DNA"/>
</dbReference>
<comment type="subcellular location">
    <subcellularLocation>
        <location evidence="1">Cell membrane</location>
        <topology evidence="1">Multi-pass membrane protein</topology>
    </subcellularLocation>
</comment>
<evidence type="ECO:0000256" key="4">
    <source>
        <dbReference type="ARBA" id="ARBA00022989"/>
    </source>
</evidence>
<dbReference type="InterPro" id="IPR010432">
    <property type="entry name" value="RDD"/>
</dbReference>
<evidence type="ECO:0000256" key="2">
    <source>
        <dbReference type="ARBA" id="ARBA00022475"/>
    </source>
</evidence>
<evidence type="ECO:0000313" key="8">
    <source>
        <dbReference type="EMBL" id="SJZ69901.1"/>
    </source>
</evidence>
<proteinExistence type="predicted"/>
<feature type="transmembrane region" description="Helical" evidence="6">
    <location>
        <begin position="9"/>
        <end position="30"/>
    </location>
</feature>
<keyword evidence="2" id="KW-1003">Cell membrane</keyword>
<keyword evidence="5 6" id="KW-0472">Membrane</keyword>
<accession>A0A1T4MSM4</accession>
<keyword evidence="3 6" id="KW-0812">Transmembrane</keyword>
<feature type="domain" description="RDD" evidence="7">
    <location>
        <begin position="5"/>
        <end position="137"/>
    </location>
</feature>
<evidence type="ECO:0000256" key="3">
    <source>
        <dbReference type="ARBA" id="ARBA00022692"/>
    </source>
</evidence>
<evidence type="ECO:0000259" key="7">
    <source>
        <dbReference type="Pfam" id="PF06271"/>
    </source>
</evidence>
<keyword evidence="9" id="KW-1185">Reference proteome</keyword>